<keyword evidence="6 8" id="KW-0067">ATP-binding</keyword>
<evidence type="ECO:0000256" key="4">
    <source>
        <dbReference type="ARBA" id="ARBA00022723"/>
    </source>
</evidence>
<proteinExistence type="inferred from homology"/>
<keyword evidence="2 8" id="KW-0808">Transferase</keyword>
<keyword evidence="8" id="KW-0464">Manganese</keyword>
<accession>A0A5R8Y706</accession>
<dbReference type="PANTHER" id="PTHR32057">
    <property type="entry name" value="PROTEIN ADENYLYLTRANSFERASE SELO, MITOCHONDRIAL"/>
    <property type="match status" value="1"/>
</dbReference>
<name>A0A5R8Y706_9BACT</name>
<feature type="binding site" evidence="8">
    <location>
        <position position="174"/>
    </location>
    <ligand>
        <name>ATP</name>
        <dbReference type="ChEBI" id="CHEBI:30616"/>
    </ligand>
</feature>
<dbReference type="PANTHER" id="PTHR32057:SF14">
    <property type="entry name" value="PROTEIN ADENYLYLTRANSFERASE SELO, MITOCHONDRIAL"/>
    <property type="match status" value="1"/>
</dbReference>
<dbReference type="EMBL" id="VANU01000001">
    <property type="protein sequence ID" value="TLP41282.1"/>
    <property type="molecule type" value="Genomic_DNA"/>
</dbReference>
<dbReference type="AlphaFoldDB" id="A0A5R8Y706"/>
<keyword evidence="5 8" id="KW-0547">Nucleotide-binding</keyword>
<feature type="binding site" evidence="8">
    <location>
        <position position="181"/>
    </location>
    <ligand>
        <name>ATP</name>
        <dbReference type="ChEBI" id="CHEBI:30616"/>
    </ligand>
</feature>
<comment type="function">
    <text evidence="8">Nucleotidyltransferase involved in the post-translational modification of proteins. It can catalyze the addition of adenosine monophosphate (AMP) or uridine monophosphate (UMP) to a protein, resulting in modifications known as AMPylation and UMPylation.</text>
</comment>
<feature type="binding site" evidence="8">
    <location>
        <position position="93"/>
    </location>
    <ligand>
        <name>ATP</name>
        <dbReference type="ChEBI" id="CHEBI:30616"/>
    </ligand>
</feature>
<evidence type="ECO:0000313" key="9">
    <source>
        <dbReference type="EMBL" id="TLP41282.1"/>
    </source>
</evidence>
<dbReference type="GO" id="GO:0005524">
    <property type="term" value="F:ATP binding"/>
    <property type="evidence" value="ECO:0007669"/>
    <property type="project" value="UniProtKB-UniRule"/>
</dbReference>
<dbReference type="EC" id="2.7.7.108" evidence="8"/>
<sequence length="487" mass="56615">MSMKLDELKLEVDYFQFDKKFYEKVNATPLNNPFLISYSKNACDLINLDYEECETKDFVKFINGQKVLEGSIPFAMAYAGHQFGYFVPQLGDGRAINLGHINNWHLQTKGSGLTKYSRQGDGRAVLRSSIREYIISEAMNALEIPTTRALALIGSSHEVYRDYMEKETGAIVLRLSPSWVRIGTFEFFSRGREPEKNLKQLANYVINQSYPHLKNDENKYEKMYFELVDKSAKLLAQWMAYGFQHGVINTDNFSIAGLTIDYGPFAFMDQFSKHSICNHTDMEGRYSYNNQPEVARWNLEVLAFVLGKICNFQKLMSYLKTFMSKQQEEYLKIMNERLGLDIKLSDDENLDLMITLLEALEEAKIDYNCFFYELTKLENFDNISSILDIAVFRAPLESWFEKYKEAIKIQKQDFSKMKKLMKKTNPKFIIKNYMLQEAIEKAQEGDFSLVNDLLKIAQNPFSEHKEFERYAKPTPLDYSNIKLSCSS</sequence>
<evidence type="ECO:0000256" key="5">
    <source>
        <dbReference type="ARBA" id="ARBA00022741"/>
    </source>
</evidence>
<comment type="similarity">
    <text evidence="1 8">Belongs to the SELO family.</text>
</comment>
<feature type="binding site" evidence="8">
    <location>
        <position position="109"/>
    </location>
    <ligand>
        <name>ATP</name>
        <dbReference type="ChEBI" id="CHEBI:30616"/>
    </ligand>
</feature>
<feature type="binding site" evidence="8">
    <location>
        <position position="121"/>
    </location>
    <ligand>
        <name>ATP</name>
        <dbReference type="ChEBI" id="CHEBI:30616"/>
    </ligand>
</feature>
<keyword evidence="7 8" id="KW-0460">Magnesium</keyword>
<feature type="active site" description="Proton acceptor" evidence="8">
    <location>
        <position position="251"/>
    </location>
</feature>
<comment type="caution">
    <text evidence="9">The sequence shown here is derived from an EMBL/GenBank/DDBJ whole genome shotgun (WGS) entry which is preliminary data.</text>
</comment>
<comment type="catalytic activity">
    <reaction evidence="8">
        <text>L-seryl-[protein] + UTP = O-(5'-uridylyl)-L-seryl-[protein] + diphosphate</text>
        <dbReference type="Rhea" id="RHEA:64604"/>
        <dbReference type="Rhea" id="RHEA-COMP:9863"/>
        <dbReference type="Rhea" id="RHEA-COMP:16635"/>
        <dbReference type="ChEBI" id="CHEBI:29999"/>
        <dbReference type="ChEBI" id="CHEBI:33019"/>
        <dbReference type="ChEBI" id="CHEBI:46398"/>
        <dbReference type="ChEBI" id="CHEBI:156051"/>
    </reaction>
</comment>
<dbReference type="InterPro" id="IPR003846">
    <property type="entry name" value="SelO"/>
</dbReference>
<dbReference type="NCBIfam" id="NF000658">
    <property type="entry name" value="PRK00029.1"/>
    <property type="match status" value="1"/>
</dbReference>
<protein>
    <recommendedName>
        <fullName evidence="8">Protein nucleotidyltransferase YdiU</fullName>
        <ecNumber evidence="8">2.7.7.-</ecNumber>
    </recommendedName>
    <alternativeName>
        <fullName evidence="8">Protein adenylyltransferase YdiU</fullName>
        <ecNumber evidence="8">2.7.7.108</ecNumber>
    </alternativeName>
    <alternativeName>
        <fullName evidence="8">Protein uridylyltransferase YdiU</fullName>
        <ecNumber evidence="8">2.7.7.-</ecNumber>
    </alternativeName>
</protein>
<feature type="binding site" evidence="8">
    <location>
        <position position="91"/>
    </location>
    <ligand>
        <name>ATP</name>
        <dbReference type="ChEBI" id="CHEBI:30616"/>
    </ligand>
</feature>
<comment type="catalytic activity">
    <reaction evidence="8">
        <text>L-tyrosyl-[protein] + UTP = O-(5'-uridylyl)-L-tyrosyl-[protein] + diphosphate</text>
        <dbReference type="Rhea" id="RHEA:83887"/>
        <dbReference type="Rhea" id="RHEA-COMP:10136"/>
        <dbReference type="Rhea" id="RHEA-COMP:20238"/>
        <dbReference type="ChEBI" id="CHEBI:33019"/>
        <dbReference type="ChEBI" id="CHEBI:46398"/>
        <dbReference type="ChEBI" id="CHEBI:46858"/>
        <dbReference type="ChEBI" id="CHEBI:90602"/>
    </reaction>
</comment>
<dbReference type="HAMAP" id="MF_00692">
    <property type="entry name" value="SelO"/>
    <property type="match status" value="1"/>
</dbReference>
<keyword evidence="10" id="KW-1185">Reference proteome</keyword>
<comment type="catalytic activity">
    <reaction evidence="8">
        <text>L-seryl-[protein] + ATP = 3-O-(5'-adenylyl)-L-seryl-[protein] + diphosphate</text>
        <dbReference type="Rhea" id="RHEA:58120"/>
        <dbReference type="Rhea" id="RHEA-COMP:9863"/>
        <dbReference type="Rhea" id="RHEA-COMP:15073"/>
        <dbReference type="ChEBI" id="CHEBI:29999"/>
        <dbReference type="ChEBI" id="CHEBI:30616"/>
        <dbReference type="ChEBI" id="CHEBI:33019"/>
        <dbReference type="ChEBI" id="CHEBI:142516"/>
        <dbReference type="EC" id="2.7.7.108"/>
    </reaction>
</comment>
<dbReference type="Proteomes" id="UP000308901">
    <property type="component" value="Unassembled WGS sequence"/>
</dbReference>
<feature type="binding site" evidence="8">
    <location>
        <position position="122"/>
    </location>
    <ligand>
        <name>ATP</name>
        <dbReference type="ChEBI" id="CHEBI:30616"/>
    </ligand>
</feature>
<dbReference type="GO" id="GO:0000287">
    <property type="term" value="F:magnesium ion binding"/>
    <property type="evidence" value="ECO:0007669"/>
    <property type="project" value="UniProtKB-UniRule"/>
</dbReference>
<evidence type="ECO:0000256" key="8">
    <source>
        <dbReference type="HAMAP-Rule" id="MF_00692"/>
    </source>
</evidence>
<gene>
    <name evidence="8" type="primary">ydiU</name>
    <name evidence="8" type="synonym">selO</name>
    <name evidence="9" type="ORF">FDK22_01890</name>
</gene>
<comment type="catalytic activity">
    <reaction evidence="8">
        <text>L-threonyl-[protein] + ATP = 3-O-(5'-adenylyl)-L-threonyl-[protein] + diphosphate</text>
        <dbReference type="Rhea" id="RHEA:54292"/>
        <dbReference type="Rhea" id="RHEA-COMP:11060"/>
        <dbReference type="Rhea" id="RHEA-COMP:13847"/>
        <dbReference type="ChEBI" id="CHEBI:30013"/>
        <dbReference type="ChEBI" id="CHEBI:30616"/>
        <dbReference type="ChEBI" id="CHEBI:33019"/>
        <dbReference type="ChEBI" id="CHEBI:138113"/>
        <dbReference type="EC" id="2.7.7.108"/>
    </reaction>
</comment>
<reference evidence="9 10" key="1">
    <citation type="submission" date="2019-05" db="EMBL/GenBank/DDBJ databases">
        <title>Arcobacter sp. nov., isolated from sea sediment.</title>
        <authorList>
            <person name="Kim W."/>
        </authorList>
    </citation>
    <scope>NUCLEOTIDE SEQUENCE [LARGE SCALE GENOMIC DNA]</scope>
    <source>
        <strain evidence="9 10">CAU 1517</strain>
    </source>
</reference>
<dbReference type="GO" id="GO:0070733">
    <property type="term" value="F:AMPylase activity"/>
    <property type="evidence" value="ECO:0007669"/>
    <property type="project" value="UniProtKB-EC"/>
</dbReference>
<evidence type="ECO:0000256" key="6">
    <source>
        <dbReference type="ARBA" id="ARBA00022840"/>
    </source>
</evidence>
<dbReference type="Pfam" id="PF02696">
    <property type="entry name" value="SelO"/>
    <property type="match status" value="1"/>
</dbReference>
<dbReference type="GO" id="GO:0030145">
    <property type="term" value="F:manganese ion binding"/>
    <property type="evidence" value="ECO:0007669"/>
    <property type="project" value="UniProtKB-UniRule"/>
</dbReference>
<keyword evidence="4 8" id="KW-0479">Metal-binding</keyword>
<evidence type="ECO:0000256" key="3">
    <source>
        <dbReference type="ARBA" id="ARBA00022695"/>
    </source>
</evidence>
<feature type="binding site" evidence="8">
    <location>
        <position position="252"/>
    </location>
    <ligand>
        <name>Mg(2+)</name>
        <dbReference type="ChEBI" id="CHEBI:18420"/>
    </ligand>
</feature>
<feature type="binding site" evidence="8">
    <location>
        <position position="261"/>
    </location>
    <ligand>
        <name>Mg(2+)</name>
        <dbReference type="ChEBI" id="CHEBI:18420"/>
    </ligand>
</feature>
<dbReference type="EC" id="2.7.7.-" evidence="8"/>
<comment type="cofactor">
    <cofactor evidence="8">
        <name>Mg(2+)</name>
        <dbReference type="ChEBI" id="CHEBI:18420"/>
    </cofactor>
    <cofactor evidence="8">
        <name>Mn(2+)</name>
        <dbReference type="ChEBI" id="CHEBI:29035"/>
    </cofactor>
</comment>
<organism evidence="9 10">
    <name type="scientific">Arcobacter arenosus</name>
    <dbReference type="NCBI Taxonomy" id="2576037"/>
    <lineage>
        <taxon>Bacteria</taxon>
        <taxon>Pseudomonadati</taxon>
        <taxon>Campylobacterota</taxon>
        <taxon>Epsilonproteobacteria</taxon>
        <taxon>Campylobacterales</taxon>
        <taxon>Arcobacteraceae</taxon>
        <taxon>Arcobacter</taxon>
    </lineage>
</organism>
<evidence type="ECO:0000313" key="10">
    <source>
        <dbReference type="Proteomes" id="UP000308901"/>
    </source>
</evidence>
<evidence type="ECO:0000256" key="1">
    <source>
        <dbReference type="ARBA" id="ARBA00009747"/>
    </source>
</evidence>
<comment type="catalytic activity">
    <reaction evidence="8">
        <text>L-histidyl-[protein] + UTP = N(tele)-(5'-uridylyl)-L-histidyl-[protein] + diphosphate</text>
        <dbReference type="Rhea" id="RHEA:83891"/>
        <dbReference type="Rhea" id="RHEA-COMP:9745"/>
        <dbReference type="Rhea" id="RHEA-COMP:20239"/>
        <dbReference type="ChEBI" id="CHEBI:29979"/>
        <dbReference type="ChEBI" id="CHEBI:33019"/>
        <dbReference type="ChEBI" id="CHEBI:46398"/>
        <dbReference type="ChEBI" id="CHEBI:233474"/>
    </reaction>
</comment>
<keyword evidence="3 8" id="KW-0548">Nucleotidyltransferase</keyword>
<evidence type="ECO:0000256" key="7">
    <source>
        <dbReference type="ARBA" id="ARBA00022842"/>
    </source>
</evidence>
<comment type="catalytic activity">
    <reaction evidence="8">
        <text>L-tyrosyl-[protein] + ATP = O-(5'-adenylyl)-L-tyrosyl-[protein] + diphosphate</text>
        <dbReference type="Rhea" id="RHEA:54288"/>
        <dbReference type="Rhea" id="RHEA-COMP:10136"/>
        <dbReference type="Rhea" id="RHEA-COMP:13846"/>
        <dbReference type="ChEBI" id="CHEBI:30616"/>
        <dbReference type="ChEBI" id="CHEBI:33019"/>
        <dbReference type="ChEBI" id="CHEBI:46858"/>
        <dbReference type="ChEBI" id="CHEBI:83624"/>
        <dbReference type="EC" id="2.7.7.108"/>
    </reaction>
</comment>
<feature type="binding site" evidence="8">
    <location>
        <position position="261"/>
    </location>
    <ligand>
        <name>ATP</name>
        <dbReference type="ChEBI" id="CHEBI:30616"/>
    </ligand>
</feature>
<evidence type="ECO:0000256" key="2">
    <source>
        <dbReference type="ARBA" id="ARBA00022679"/>
    </source>
</evidence>
<dbReference type="OrthoDB" id="9776281at2"/>
<feature type="binding site" evidence="8">
    <location>
        <position position="94"/>
    </location>
    <ligand>
        <name>ATP</name>
        <dbReference type="ChEBI" id="CHEBI:30616"/>
    </ligand>
</feature>